<evidence type="ECO:0000256" key="7">
    <source>
        <dbReference type="RuleBase" id="RU003322"/>
    </source>
</evidence>
<dbReference type="InterPro" id="IPR043129">
    <property type="entry name" value="ATPase_NBD"/>
</dbReference>
<feature type="region of interest" description="Disordered" evidence="9">
    <location>
        <begin position="623"/>
        <end position="652"/>
    </location>
</feature>
<proteinExistence type="inferred from homology"/>
<dbReference type="CDD" id="cd10233">
    <property type="entry name" value="ASKHA_NBD_HSP70_HSPA1"/>
    <property type="match status" value="1"/>
</dbReference>
<comment type="caution">
    <text evidence="10">The sequence shown here is derived from an EMBL/GenBank/DDBJ whole genome shotgun (WGS) entry which is preliminary data.</text>
</comment>
<dbReference type="Gene3D" id="1.20.1270.10">
    <property type="match status" value="1"/>
</dbReference>
<accession>A0A9D3ZHH7</accession>
<sequence length="652" mass="71375">MAAKAEGKAIGIDLGTTYSCVGVWQNDRVEIIANDQGNRTTPSYVAFTDTERLIGDAAKNQVAMNPQNTVFDAKRLIGRRFSDPAVQADMKHWPFKVVAGPGDKPMIVVNYKGEEKQFAPEEISSMVLVKMKEVAEAYMGQTVKNAVITVPAYFNDSQRQATKDAGSISGLNILRIINEPTAAAIAYGLDKKASRSGEKNVLIFDLGGGTFDVSLLTIEEGIFEVKATAGDTHLGGEDFDNRLVNHFVQEFKRKNKKDISTNARALRRLRTACERAKRTLSSTAQTTIEIDSLYEGIDFYSTITRARFEELNMDLFRKCMEPVEKCLRDSKIDKSQVDEVVLVGGSTRIPKVQQLLQDFFNGKELCKSINPDEAVAYGAAVQAAILSGEGNEKVQDLLLLDVTPLSLGLETAGGVMTVLIPRNTTIPTKKEQIFSTYSDNQPGVLIQVYEGERARTKDNNLLGKFELTGIPPAPRGVPQINVCFDIDANGILNVSAEDKTAGVKNKITITNDKGRLSKEEIERMVQEAERYKAEDEEVKKKVEAKNGLENYAYNMRNTVKDDKFAGKLDPAEKQKIEKAIDDTIEWLDGNQLAEVDEFEDKLKELEGICNPIIAKMYQGGAGGDVPMGGGAEMPNGGGSGASGAGPKIEEVD</sequence>
<comment type="similarity">
    <text evidence="1 7">Belongs to the heat shock protein 70 family.</text>
</comment>
<dbReference type="SUPFAM" id="SSF100934">
    <property type="entry name" value="Heat shock protein 70kD (HSP70), C-terminal subdomain"/>
    <property type="match status" value="1"/>
</dbReference>
<evidence type="ECO:0000256" key="8">
    <source>
        <dbReference type="SAM" id="Coils"/>
    </source>
</evidence>
<dbReference type="FunFam" id="3.90.640.10:FF:000002">
    <property type="entry name" value="Heat shock 70 kDa"/>
    <property type="match status" value="1"/>
</dbReference>
<dbReference type="InterPro" id="IPR029048">
    <property type="entry name" value="HSP70_C_sf"/>
</dbReference>
<feature type="compositionally biased region" description="Gly residues" evidence="9">
    <location>
        <begin position="623"/>
        <end position="643"/>
    </location>
</feature>
<gene>
    <name evidence="10" type="ORF">J1N35_045975</name>
</gene>
<dbReference type="FunFam" id="3.30.420.40:FF:000172">
    <property type="entry name" value="Heat shock 70 kDa protein"/>
    <property type="match status" value="1"/>
</dbReference>
<dbReference type="NCBIfam" id="NF001413">
    <property type="entry name" value="PRK00290.1"/>
    <property type="match status" value="1"/>
</dbReference>
<evidence type="ECO:0000256" key="3">
    <source>
        <dbReference type="ARBA" id="ARBA00022840"/>
    </source>
</evidence>
<dbReference type="FunFam" id="3.30.30.30:FF:000019">
    <property type="entry name" value="Heat shock 70 kDa protein"/>
    <property type="match status" value="1"/>
</dbReference>
<dbReference type="FunFam" id="3.30.420.40:FF:000465">
    <property type="entry name" value="Heat shock cognate 70 kDa protein 2"/>
    <property type="match status" value="1"/>
</dbReference>
<dbReference type="Pfam" id="PF00012">
    <property type="entry name" value="HSP70"/>
    <property type="match status" value="1"/>
</dbReference>
<dbReference type="OrthoDB" id="3789372at2759"/>
<dbReference type="PRINTS" id="PR00301">
    <property type="entry name" value="HEATSHOCK70"/>
</dbReference>
<protein>
    <recommendedName>
        <fullName evidence="12">Heat shock protein 70</fullName>
    </recommendedName>
</protein>
<dbReference type="GO" id="GO:0006950">
    <property type="term" value="P:response to stress"/>
    <property type="evidence" value="ECO:0007669"/>
    <property type="project" value="UniProtKB-ARBA"/>
</dbReference>
<dbReference type="InterPro" id="IPR018181">
    <property type="entry name" value="Heat_shock_70_CS"/>
</dbReference>
<keyword evidence="4" id="KW-0346">Stress response</keyword>
<dbReference type="PROSITE" id="PS00329">
    <property type="entry name" value="HSP70_2"/>
    <property type="match status" value="1"/>
</dbReference>
<dbReference type="Gene3D" id="3.30.420.40">
    <property type="match status" value="2"/>
</dbReference>
<name>A0A9D3ZHH7_9ROSI</name>
<dbReference type="AlphaFoldDB" id="A0A9D3ZHH7"/>
<evidence type="ECO:0000256" key="5">
    <source>
        <dbReference type="ARBA" id="ARBA00023186"/>
    </source>
</evidence>
<keyword evidence="5" id="KW-0143">Chaperone</keyword>
<dbReference type="Gene3D" id="3.30.30.30">
    <property type="match status" value="1"/>
</dbReference>
<dbReference type="InterPro" id="IPR013126">
    <property type="entry name" value="Hsp_70_fam"/>
</dbReference>
<evidence type="ECO:0000256" key="9">
    <source>
        <dbReference type="SAM" id="MobiDB-lite"/>
    </source>
</evidence>
<dbReference type="GO" id="GO:0140662">
    <property type="term" value="F:ATP-dependent protein folding chaperone"/>
    <property type="evidence" value="ECO:0007669"/>
    <property type="project" value="InterPro"/>
</dbReference>
<dbReference type="SUPFAM" id="SSF100920">
    <property type="entry name" value="Heat shock protein 70kD (HSP70), peptide-binding domain"/>
    <property type="match status" value="1"/>
</dbReference>
<dbReference type="GO" id="GO:0005524">
    <property type="term" value="F:ATP binding"/>
    <property type="evidence" value="ECO:0007669"/>
    <property type="project" value="UniProtKB-KW"/>
</dbReference>
<reference evidence="10 11" key="1">
    <citation type="journal article" date="2021" name="Plant Biotechnol. J.">
        <title>Multi-omics assisted identification of the key and species-specific regulatory components of drought-tolerant mechanisms in Gossypium stocksii.</title>
        <authorList>
            <person name="Yu D."/>
            <person name="Ke L."/>
            <person name="Zhang D."/>
            <person name="Wu Y."/>
            <person name="Sun Y."/>
            <person name="Mei J."/>
            <person name="Sun J."/>
            <person name="Sun Y."/>
        </authorList>
    </citation>
    <scope>NUCLEOTIDE SEQUENCE [LARGE SCALE GENOMIC DNA]</scope>
    <source>
        <strain evidence="11">cv. E1</strain>
        <tissue evidence="10">Leaf</tissue>
    </source>
</reference>
<dbReference type="Gene3D" id="3.90.640.10">
    <property type="entry name" value="Actin, Chain A, domain 4"/>
    <property type="match status" value="1"/>
</dbReference>
<evidence type="ECO:0000313" key="11">
    <source>
        <dbReference type="Proteomes" id="UP000828251"/>
    </source>
</evidence>
<feature type="coiled-coil region" evidence="8">
    <location>
        <begin position="518"/>
        <end position="545"/>
    </location>
</feature>
<dbReference type="PROSITE" id="PS00297">
    <property type="entry name" value="HSP70_1"/>
    <property type="match status" value="1"/>
</dbReference>
<dbReference type="InterPro" id="IPR029047">
    <property type="entry name" value="HSP70_peptide-bd_sf"/>
</dbReference>
<dbReference type="FunFam" id="2.60.34.10:FF:000002">
    <property type="entry name" value="Heat shock 70 kDa"/>
    <property type="match status" value="1"/>
</dbReference>
<organism evidence="10 11">
    <name type="scientific">Gossypium stocksii</name>
    <dbReference type="NCBI Taxonomy" id="47602"/>
    <lineage>
        <taxon>Eukaryota</taxon>
        <taxon>Viridiplantae</taxon>
        <taxon>Streptophyta</taxon>
        <taxon>Embryophyta</taxon>
        <taxon>Tracheophyta</taxon>
        <taxon>Spermatophyta</taxon>
        <taxon>Magnoliopsida</taxon>
        <taxon>eudicotyledons</taxon>
        <taxon>Gunneridae</taxon>
        <taxon>Pentapetalae</taxon>
        <taxon>rosids</taxon>
        <taxon>malvids</taxon>
        <taxon>Malvales</taxon>
        <taxon>Malvaceae</taxon>
        <taxon>Malvoideae</taxon>
        <taxon>Gossypium</taxon>
    </lineage>
</organism>
<keyword evidence="8" id="KW-0175">Coiled coil</keyword>
<dbReference type="Proteomes" id="UP000828251">
    <property type="component" value="Unassembled WGS sequence"/>
</dbReference>
<dbReference type="PANTHER" id="PTHR19375">
    <property type="entry name" value="HEAT SHOCK PROTEIN 70KDA"/>
    <property type="match status" value="1"/>
</dbReference>
<keyword evidence="11" id="KW-1185">Reference proteome</keyword>
<dbReference type="Gene3D" id="2.60.34.10">
    <property type="entry name" value="Substrate Binding Domain Of DNAk, Chain A, domain 1"/>
    <property type="match status" value="1"/>
</dbReference>
<comment type="similarity">
    <text evidence="6">Belongs to the heat shock protein 70 (TC 1.A.33) family. DnaK subfamily.</text>
</comment>
<evidence type="ECO:0000256" key="4">
    <source>
        <dbReference type="ARBA" id="ARBA00023016"/>
    </source>
</evidence>
<evidence type="ECO:0000256" key="1">
    <source>
        <dbReference type="ARBA" id="ARBA00007381"/>
    </source>
</evidence>
<evidence type="ECO:0000256" key="2">
    <source>
        <dbReference type="ARBA" id="ARBA00022741"/>
    </source>
</evidence>
<evidence type="ECO:0008006" key="12">
    <source>
        <dbReference type="Google" id="ProtNLM"/>
    </source>
</evidence>
<dbReference type="FunFam" id="3.30.420.40:FF:000026">
    <property type="entry name" value="Heat shock protein 70"/>
    <property type="match status" value="1"/>
</dbReference>
<dbReference type="PROSITE" id="PS01036">
    <property type="entry name" value="HSP70_3"/>
    <property type="match status" value="1"/>
</dbReference>
<evidence type="ECO:0000256" key="6">
    <source>
        <dbReference type="ARBA" id="ARBA00061042"/>
    </source>
</evidence>
<evidence type="ECO:0000313" key="10">
    <source>
        <dbReference type="EMBL" id="KAH1033801.1"/>
    </source>
</evidence>
<dbReference type="FunFam" id="1.20.1270.10:FF:000005">
    <property type="entry name" value="heat shock cognate 70 kDa protein-like"/>
    <property type="match status" value="1"/>
</dbReference>
<keyword evidence="2 7" id="KW-0547">Nucleotide-binding</keyword>
<dbReference type="EMBL" id="JAIQCV010000013">
    <property type="protein sequence ID" value="KAH1033801.1"/>
    <property type="molecule type" value="Genomic_DNA"/>
</dbReference>
<dbReference type="SUPFAM" id="SSF53067">
    <property type="entry name" value="Actin-like ATPase domain"/>
    <property type="match status" value="2"/>
</dbReference>
<keyword evidence="3 7" id="KW-0067">ATP-binding</keyword>